<accession>A0A1I4TLB6</accession>
<keyword evidence="2" id="KW-1185">Reference proteome</keyword>
<evidence type="ECO:0000313" key="2">
    <source>
        <dbReference type="Proteomes" id="UP000198519"/>
    </source>
</evidence>
<proteinExistence type="predicted"/>
<evidence type="ECO:0000313" key="1">
    <source>
        <dbReference type="EMBL" id="SFM77532.1"/>
    </source>
</evidence>
<dbReference type="RefSeq" id="WP_092026628.1">
    <property type="nucleotide sequence ID" value="NZ_FOUE01000008.1"/>
</dbReference>
<dbReference type="Proteomes" id="UP000198519">
    <property type="component" value="Unassembled WGS sequence"/>
</dbReference>
<gene>
    <name evidence="1" type="ORF">SAMN04487963_3652</name>
</gene>
<sequence length="66" mass="7329">MAADAESDKAVKRGKGKAGKKDAQLLIRISSTERDEFIALCDELDTSAAREIRKFIRGFIQDNKSD</sequence>
<protein>
    <submittedName>
        <fullName evidence="1">Uncharacterized protein</fullName>
    </submittedName>
</protein>
<reference evidence="2" key="1">
    <citation type="submission" date="2016-10" db="EMBL/GenBank/DDBJ databases">
        <authorList>
            <person name="Varghese N."/>
            <person name="Submissions S."/>
        </authorList>
    </citation>
    <scope>NUCLEOTIDE SEQUENCE [LARGE SCALE GENOMIC DNA]</scope>
    <source>
        <strain evidence="2">CGMCC 1.7061</strain>
    </source>
</reference>
<dbReference type="AlphaFoldDB" id="A0A1I4TLB6"/>
<name>A0A1I4TLB6_9GAMM</name>
<dbReference type="OrthoDB" id="5525774at2"/>
<organism evidence="1 2">
    <name type="scientific">Marinobacter zhejiangensis</name>
    <dbReference type="NCBI Taxonomy" id="488535"/>
    <lineage>
        <taxon>Bacteria</taxon>
        <taxon>Pseudomonadati</taxon>
        <taxon>Pseudomonadota</taxon>
        <taxon>Gammaproteobacteria</taxon>
        <taxon>Pseudomonadales</taxon>
        <taxon>Marinobacteraceae</taxon>
        <taxon>Marinobacter</taxon>
    </lineage>
</organism>
<dbReference type="EMBL" id="FOUE01000008">
    <property type="protein sequence ID" value="SFM77532.1"/>
    <property type="molecule type" value="Genomic_DNA"/>
</dbReference>
<dbReference type="STRING" id="488535.SAMN04487963_3652"/>